<evidence type="ECO:0000313" key="5">
    <source>
        <dbReference type="EMBL" id="RPJ66057.1"/>
    </source>
</evidence>
<dbReference type="Gene3D" id="1.25.20.10">
    <property type="entry name" value="Bacterial muramidases"/>
    <property type="match status" value="1"/>
</dbReference>
<dbReference type="Gene3D" id="1.10.1240.20">
    <property type="entry name" value="Lytic transglycosylase, superhelical linker domain"/>
    <property type="match status" value="1"/>
</dbReference>
<dbReference type="Proteomes" id="UP000275281">
    <property type="component" value="Unassembled WGS sequence"/>
</dbReference>
<reference evidence="5 6" key="1">
    <citation type="submission" date="2018-11" db="EMBL/GenBank/DDBJ databases">
        <authorList>
            <person name="Ye M.-Q."/>
            <person name="Du Z.-J."/>
        </authorList>
    </citation>
    <scope>NUCLEOTIDE SEQUENCE [LARGE SCALE GENOMIC DNA]</scope>
    <source>
        <strain evidence="5 6">U0105</strain>
    </source>
</reference>
<dbReference type="OrthoDB" id="92254at2"/>
<evidence type="ECO:0000256" key="2">
    <source>
        <dbReference type="ARBA" id="ARBA00022729"/>
    </source>
</evidence>
<dbReference type="SUPFAM" id="SSF53955">
    <property type="entry name" value="Lysozyme-like"/>
    <property type="match status" value="1"/>
</dbReference>
<keyword evidence="2" id="KW-0732">Signal</keyword>
<evidence type="ECO:0000259" key="3">
    <source>
        <dbReference type="Pfam" id="PF01464"/>
    </source>
</evidence>
<protein>
    <recommendedName>
        <fullName evidence="7">Lytic murein transglycosylase</fullName>
    </recommendedName>
</protein>
<dbReference type="Gene3D" id="1.10.530.10">
    <property type="match status" value="1"/>
</dbReference>
<keyword evidence="6" id="KW-1185">Reference proteome</keyword>
<evidence type="ECO:0008006" key="7">
    <source>
        <dbReference type="Google" id="ProtNLM"/>
    </source>
</evidence>
<dbReference type="GO" id="GO:0004553">
    <property type="term" value="F:hydrolase activity, hydrolyzing O-glycosyl compounds"/>
    <property type="evidence" value="ECO:0007669"/>
    <property type="project" value="InterPro"/>
</dbReference>
<name>A0A3N5XY40_9ALTE</name>
<dbReference type="EMBL" id="RPOK01000004">
    <property type="protein sequence ID" value="RPJ66057.1"/>
    <property type="molecule type" value="Genomic_DNA"/>
</dbReference>
<dbReference type="AlphaFoldDB" id="A0A3N5XY40"/>
<evidence type="ECO:0000256" key="1">
    <source>
        <dbReference type="ARBA" id="ARBA00007734"/>
    </source>
</evidence>
<gene>
    <name evidence="5" type="ORF">DRW07_14755</name>
</gene>
<dbReference type="InterPro" id="IPR012289">
    <property type="entry name" value="Lytic_TGlycosylase_superhlx_L"/>
</dbReference>
<feature type="domain" description="Lytic transglycosylase superhelical linker" evidence="4">
    <location>
        <begin position="411"/>
        <end position="471"/>
    </location>
</feature>
<dbReference type="RefSeq" id="WP_124028688.1">
    <property type="nucleotide sequence ID" value="NZ_JBHRSN010000007.1"/>
</dbReference>
<comment type="similarity">
    <text evidence="1">Belongs to the transglycosylase Slt family.</text>
</comment>
<dbReference type="InterPro" id="IPR008258">
    <property type="entry name" value="Transglycosylase_SLT_dom_1"/>
</dbReference>
<organism evidence="5 6">
    <name type="scientific">Alteromonas sediminis</name>
    <dbReference type="NCBI Taxonomy" id="2259342"/>
    <lineage>
        <taxon>Bacteria</taxon>
        <taxon>Pseudomonadati</taxon>
        <taxon>Pseudomonadota</taxon>
        <taxon>Gammaproteobacteria</taxon>
        <taxon>Alteromonadales</taxon>
        <taxon>Alteromonadaceae</taxon>
        <taxon>Alteromonas/Salinimonas group</taxon>
        <taxon>Alteromonas</taxon>
    </lineage>
</organism>
<dbReference type="SUPFAM" id="SSF48435">
    <property type="entry name" value="Bacterial muramidases"/>
    <property type="match status" value="1"/>
</dbReference>
<dbReference type="Pfam" id="PF01464">
    <property type="entry name" value="SLT"/>
    <property type="match status" value="1"/>
</dbReference>
<comment type="caution">
    <text evidence="5">The sequence shown here is derived from an EMBL/GenBank/DDBJ whole genome shotgun (WGS) entry which is preliminary data.</text>
</comment>
<proteinExistence type="inferred from homology"/>
<accession>A0A3N5XY40</accession>
<dbReference type="InterPro" id="IPR008939">
    <property type="entry name" value="Lytic_TGlycosylase_superhlx_U"/>
</dbReference>
<dbReference type="InterPro" id="IPR037061">
    <property type="entry name" value="Lytic_TGlycoase_superhlx_L_sf"/>
</dbReference>
<dbReference type="PANTHER" id="PTHR37423:SF5">
    <property type="entry name" value="SOLUBLE LYTIC MUREIN TRANSGLYCOSYLASE"/>
    <property type="match status" value="1"/>
</dbReference>
<dbReference type="CDD" id="cd13401">
    <property type="entry name" value="Slt70-like"/>
    <property type="match status" value="1"/>
</dbReference>
<evidence type="ECO:0000259" key="4">
    <source>
        <dbReference type="Pfam" id="PF14718"/>
    </source>
</evidence>
<dbReference type="PANTHER" id="PTHR37423">
    <property type="entry name" value="SOLUBLE LYTIC MUREIN TRANSGLYCOSYLASE-RELATED"/>
    <property type="match status" value="1"/>
</dbReference>
<feature type="domain" description="Transglycosylase SLT" evidence="3">
    <location>
        <begin position="491"/>
        <end position="608"/>
    </location>
</feature>
<sequence length="662" mass="76424">MTTQNLLVTFIILLIGSTFHNPSYAQDTSLEAQRERYAYLQKRIRSVPVSRLHTLEDDVQDMASYPLFPYLYYELVNRQVSYNNRKQIRAFLRDTKGVPVRRQLLRKWLRYLAKHHYQTVFLQEYEPGLGTELLCRQLHFTRKKHGADAAWHEQVEVLWLAGFSQPEACDPVLHYWRTNGKLTSELAIQRIGLAGEQGKTGLTRYLRRYAPENARFLSDKWVDVHRNSATVLSPRSLPFTLPEQERKIAKWGLNKASWRIPERVATNLPIWEASGKLPQNDLQSITETLAISLTLDAHPSSQQWLERASTANAGNNVWRWHLAHVVKQQQWKAVLDVVEQAPVSVRETGEFRYWNARALESVGRIAEANNIMTALATERHYYGFLASAKRAVAPSYNLAALAVDEQVYNNIMQHPQAQRARELFYHKEYTPARREWYALNRELNVNEKRAAVKLASEWGWHDQAIVGVLRTGDRDAVDLRFPLAFADEMVEQANRYNVEPAFSLAIARRESSFMVDAVSSANARGLMQVLPSTATYLVKHADVLSQRLQRKLDSGPIQRYLFNPETNIELGLGYLKYLEQKLGTNPVLIAAAYNAGWHKVIEWLPRDKPVPMDIWIDNIPFKETREYVKAVMAYQQIYEWQLGHNSHLFANLSAMQVPVYTQ</sequence>
<evidence type="ECO:0000313" key="6">
    <source>
        <dbReference type="Proteomes" id="UP000275281"/>
    </source>
</evidence>
<dbReference type="InterPro" id="IPR023346">
    <property type="entry name" value="Lysozyme-like_dom_sf"/>
</dbReference>
<dbReference type="GO" id="GO:0042597">
    <property type="term" value="C:periplasmic space"/>
    <property type="evidence" value="ECO:0007669"/>
    <property type="project" value="InterPro"/>
</dbReference>
<dbReference type="Pfam" id="PF14718">
    <property type="entry name" value="SLT_L"/>
    <property type="match status" value="1"/>
</dbReference>